<dbReference type="InterPro" id="IPR046588">
    <property type="entry name" value="DUF6646"/>
</dbReference>
<feature type="chain" id="PRO_5047155075" description="Outer membrane protein beta-barrel domain-containing protein" evidence="1">
    <location>
        <begin position="21"/>
        <end position="163"/>
    </location>
</feature>
<dbReference type="Proteomes" id="UP001163328">
    <property type="component" value="Chromosome"/>
</dbReference>
<evidence type="ECO:0008006" key="4">
    <source>
        <dbReference type="Google" id="ProtNLM"/>
    </source>
</evidence>
<protein>
    <recommendedName>
        <fullName evidence="4">Outer membrane protein beta-barrel domain-containing protein</fullName>
    </recommendedName>
</protein>
<gene>
    <name evidence="2" type="ORF">K5I29_11290</name>
</gene>
<sequence length="163" mass="17814">MKKILIFSLLLTSVVGFSQAFKGKGDQKLNVGMNIQDGGTGIVAGYDYGVGQNLSIGLQSTYAIGIRNSYDGANFARRFDVRARANANIGDVLNFSDDLDVYLGLNIGMHNFGGQIGARYFFTDGFGVNVEMVNPIARFDSDVYGYRHLNNQTQLNVGISFNF</sequence>
<dbReference type="EMBL" id="CP081495">
    <property type="protein sequence ID" value="UYW01057.1"/>
    <property type="molecule type" value="Genomic_DNA"/>
</dbReference>
<reference evidence="2" key="1">
    <citation type="submission" date="2021-08" db="EMBL/GenBank/DDBJ databases">
        <title>Flavobacterium sp. strain CC-SYL302.</title>
        <authorList>
            <person name="Lin S.-Y."/>
            <person name="Lee T.-H."/>
            <person name="Young C.-C."/>
        </authorList>
    </citation>
    <scope>NUCLEOTIDE SEQUENCE</scope>
    <source>
        <strain evidence="2">CC-SYL302</strain>
    </source>
</reference>
<keyword evidence="3" id="KW-1185">Reference proteome</keyword>
<dbReference type="Pfam" id="PF20351">
    <property type="entry name" value="DUF6646"/>
    <property type="match status" value="1"/>
</dbReference>
<evidence type="ECO:0000313" key="3">
    <source>
        <dbReference type="Proteomes" id="UP001163328"/>
    </source>
</evidence>
<keyword evidence="1" id="KW-0732">Signal</keyword>
<accession>A0ABY6LXJ9</accession>
<evidence type="ECO:0000256" key="1">
    <source>
        <dbReference type="SAM" id="SignalP"/>
    </source>
</evidence>
<evidence type="ECO:0000313" key="2">
    <source>
        <dbReference type="EMBL" id="UYW01057.1"/>
    </source>
</evidence>
<dbReference type="RefSeq" id="WP_264433427.1">
    <property type="nucleotide sequence ID" value="NZ_CP081495.1"/>
</dbReference>
<name>A0ABY6LXJ9_9FLAO</name>
<feature type="signal peptide" evidence="1">
    <location>
        <begin position="1"/>
        <end position="20"/>
    </location>
</feature>
<organism evidence="2 3">
    <name type="scientific">Flavobacterium agricola</name>
    <dbReference type="NCBI Taxonomy" id="2870839"/>
    <lineage>
        <taxon>Bacteria</taxon>
        <taxon>Pseudomonadati</taxon>
        <taxon>Bacteroidota</taxon>
        <taxon>Flavobacteriia</taxon>
        <taxon>Flavobacteriales</taxon>
        <taxon>Flavobacteriaceae</taxon>
        <taxon>Flavobacterium</taxon>
    </lineage>
</organism>
<proteinExistence type="predicted"/>